<evidence type="ECO:0000256" key="12">
    <source>
        <dbReference type="ARBA" id="ARBA00049013"/>
    </source>
</evidence>
<dbReference type="InterPro" id="IPR015424">
    <property type="entry name" value="PyrdxlP-dep_Trfase"/>
</dbReference>
<evidence type="ECO:0000256" key="14">
    <source>
        <dbReference type="RuleBase" id="RU910713"/>
    </source>
</evidence>
<dbReference type="InterPro" id="IPR010961">
    <property type="entry name" value="4pyrrol_synth_NH2levulA_synth"/>
</dbReference>
<dbReference type="PROSITE" id="PS00599">
    <property type="entry name" value="AA_TRANSFER_CLASS_2"/>
    <property type="match status" value="1"/>
</dbReference>
<evidence type="ECO:0000256" key="1">
    <source>
        <dbReference type="ARBA" id="ARBA00001933"/>
    </source>
</evidence>
<evidence type="ECO:0000256" key="10">
    <source>
        <dbReference type="ARBA" id="ARBA00031945"/>
    </source>
</evidence>
<evidence type="ECO:0000256" key="13">
    <source>
        <dbReference type="RuleBase" id="RU003693"/>
    </source>
</evidence>
<dbReference type="RefSeq" id="XP_012792364.2">
    <property type="nucleotide sequence ID" value="XM_012936910.3"/>
</dbReference>
<dbReference type="FunFam" id="3.40.640.10:FF:000006">
    <property type="entry name" value="5-aminolevulinate synthase, mitochondrial"/>
    <property type="match status" value="1"/>
</dbReference>
<organism evidence="16">
    <name type="scientific">Schistosoma haematobium</name>
    <name type="common">Blood fluke</name>
    <dbReference type="NCBI Taxonomy" id="6185"/>
    <lineage>
        <taxon>Eukaryota</taxon>
        <taxon>Metazoa</taxon>
        <taxon>Spiralia</taxon>
        <taxon>Lophotrochozoa</taxon>
        <taxon>Platyhelminthes</taxon>
        <taxon>Trematoda</taxon>
        <taxon>Digenea</taxon>
        <taxon>Strigeidida</taxon>
        <taxon>Schistosomatoidea</taxon>
        <taxon>Schistosomatidae</taxon>
        <taxon>Schistosoma</taxon>
    </lineage>
</organism>
<dbReference type="UniPathway" id="UPA00251">
    <property type="reaction ID" value="UER00375"/>
</dbReference>
<dbReference type="EMBL" id="KL250509">
    <property type="protein sequence ID" value="KGB32601.1"/>
    <property type="molecule type" value="Genomic_DNA"/>
</dbReference>
<evidence type="ECO:0000256" key="9">
    <source>
        <dbReference type="ARBA" id="ARBA00031691"/>
    </source>
</evidence>
<comment type="catalytic activity">
    <reaction evidence="12">
        <text>succinyl-CoA + glycine + H(+) = 5-aminolevulinate + CO2 + CoA</text>
        <dbReference type="Rhea" id="RHEA:12921"/>
        <dbReference type="ChEBI" id="CHEBI:15378"/>
        <dbReference type="ChEBI" id="CHEBI:16526"/>
        <dbReference type="ChEBI" id="CHEBI:57287"/>
        <dbReference type="ChEBI" id="CHEBI:57292"/>
        <dbReference type="ChEBI" id="CHEBI:57305"/>
        <dbReference type="ChEBI" id="CHEBI:356416"/>
        <dbReference type="EC" id="2.3.1.37"/>
    </reaction>
    <physiologicalReaction direction="left-to-right" evidence="12">
        <dbReference type="Rhea" id="RHEA:12922"/>
    </physiologicalReaction>
</comment>
<dbReference type="NCBIfam" id="TIGR01821">
    <property type="entry name" value="5aminolev_synth"/>
    <property type="match status" value="1"/>
</dbReference>
<dbReference type="GO" id="GO:0003870">
    <property type="term" value="F:5-aminolevulinate synthase activity"/>
    <property type="evidence" value="ECO:0007669"/>
    <property type="project" value="UniProtKB-EC"/>
</dbReference>
<keyword evidence="7 14" id="KW-0350">Heme biosynthesis</keyword>
<dbReference type="GO" id="GO:0006782">
    <property type="term" value="P:protoporphyrinogen IX biosynthetic process"/>
    <property type="evidence" value="ECO:0007669"/>
    <property type="project" value="UniProtKB-UniRule"/>
</dbReference>
<dbReference type="AlphaFoldDB" id="A0A095AFG9"/>
<dbReference type="CDD" id="cd06454">
    <property type="entry name" value="KBL_like"/>
    <property type="match status" value="1"/>
</dbReference>
<dbReference type="KEGG" id="shx:MS3_00006606"/>
<dbReference type="GO" id="GO:0030170">
    <property type="term" value="F:pyridoxal phosphate binding"/>
    <property type="evidence" value="ECO:0007669"/>
    <property type="project" value="UniProtKB-UniRule"/>
</dbReference>
<reference evidence="16" key="1">
    <citation type="journal article" date="2012" name="Nat. Genet.">
        <title>Whole-genome sequence of Schistosoma haematobium.</title>
        <authorList>
            <person name="Young N.D."/>
            <person name="Jex A.R."/>
            <person name="Li B."/>
            <person name="Liu S."/>
            <person name="Yang L."/>
            <person name="Xiong Z."/>
            <person name="Li Y."/>
            <person name="Cantacessi C."/>
            <person name="Hall R.S."/>
            <person name="Xu X."/>
            <person name="Chen F."/>
            <person name="Wu X."/>
            <person name="Zerlotini A."/>
            <person name="Oliveira G."/>
            <person name="Hofmann A."/>
            <person name="Zhang G."/>
            <person name="Fang X."/>
            <person name="Kang Y."/>
            <person name="Campbell B.E."/>
            <person name="Loukas A."/>
            <person name="Ranganathan S."/>
            <person name="Rollinson D."/>
            <person name="Rinaldi G."/>
            <person name="Brindley P.J."/>
            <person name="Yang H."/>
            <person name="Wang J."/>
            <person name="Wang J."/>
            <person name="Gasser R.B."/>
        </authorList>
    </citation>
    <scope>NUCLEOTIDE SEQUENCE [LARGE SCALE GENOMIC DNA]</scope>
</reference>
<dbReference type="Pfam" id="PF00155">
    <property type="entry name" value="Aminotran_1_2"/>
    <property type="match status" value="1"/>
</dbReference>
<evidence type="ECO:0000256" key="5">
    <source>
        <dbReference type="ARBA" id="ARBA00022679"/>
    </source>
</evidence>
<protein>
    <recommendedName>
        <fullName evidence="4 14">5-aminolevulinate synthase</fullName>
        <ecNumber evidence="4 14">2.3.1.37</ecNumber>
    </recommendedName>
    <alternativeName>
        <fullName evidence="9 14">5-aminolevulinic acid synthase</fullName>
    </alternativeName>
    <alternativeName>
        <fullName evidence="10 14">Delta-ALA synthase</fullName>
    </alternativeName>
    <alternativeName>
        <fullName evidence="11 14">Delta-aminolevulinate synthase</fullName>
    </alternativeName>
</protein>
<evidence type="ECO:0000313" key="16">
    <source>
        <dbReference type="EMBL" id="KGB32601.1"/>
    </source>
</evidence>
<sequence>MTSCPFLRKLSPTVIQRDIQQLIQLIPRCPFARRLFDGTPLSSPRMYSDVAIERQSDESSVCKNVSECLLKKCPFTVNSYESTCSNDYLCAQTSNNHENEMYQNQLCGISDDICIPNTCALFAGWQKSIVARKSLQPTTDITIKNADPEHSQTIDSVCNDGDSCLGFNYNKFFVSEVERKKRDSTYRVFRRILRDASEFPFADDYSSGMKRSVAVWCSNDYLGMSWHPKVQEAAISTIRKHGVGSGGTRNISGNSLLHESLEAELSDLHGKPAALVFTSCYVANEAVLHTLGTRIPELTMISDAGNHASMIHGIRTSRCSKIIYRHNDVKHLTSLLANIPKDSPKLIAFETVHSMSGDVCPLKNLLDVAEANKALSFVDEVHAVGLYGAHGAGVAERDGQMHRIDAITGTLGKAFASIGGYLAGSSELVDMIRSYASGFIFTTSLPPHSLAAAQTSIQILKSSEGKELRAEHQKRVSIVRQSLRQAGLPVIEAPSHIIPLHVGEAKLCTKISEELLSEHNIYVQSINYPTVDIGDERLRIAPTPHHTDKLTEELVDSLCMVWKKYNLPLNVESARKITRQAG</sequence>
<comment type="similarity">
    <text evidence="3 13">Belongs to the class-II pyridoxal-phosphate-dependent aminotransferase family.</text>
</comment>
<keyword evidence="8 14" id="KW-0012">Acyltransferase</keyword>
<dbReference type="InterPro" id="IPR001917">
    <property type="entry name" value="Aminotrans_II_pyridoxalP_BS"/>
</dbReference>
<evidence type="ECO:0000256" key="7">
    <source>
        <dbReference type="ARBA" id="ARBA00023133"/>
    </source>
</evidence>
<dbReference type="InterPro" id="IPR015422">
    <property type="entry name" value="PyrdxlP-dep_Trfase_small"/>
</dbReference>
<accession>A0A095AFG9</accession>
<dbReference type="EC" id="2.3.1.37" evidence="4 14"/>
<dbReference type="SUPFAM" id="SSF53383">
    <property type="entry name" value="PLP-dependent transferases"/>
    <property type="match status" value="1"/>
</dbReference>
<keyword evidence="5 14" id="KW-0808">Transferase</keyword>
<evidence type="ECO:0000256" key="2">
    <source>
        <dbReference type="ARBA" id="ARBA00005029"/>
    </source>
</evidence>
<dbReference type="PANTHER" id="PTHR13693:SF102">
    <property type="entry name" value="2-AMINO-3-KETOBUTYRATE COENZYME A LIGASE, MITOCHONDRIAL"/>
    <property type="match status" value="1"/>
</dbReference>
<comment type="cofactor">
    <cofactor evidence="1 13">
        <name>pyridoxal 5'-phosphate</name>
        <dbReference type="ChEBI" id="CHEBI:597326"/>
    </cofactor>
</comment>
<dbReference type="InterPro" id="IPR050087">
    <property type="entry name" value="AON_synthase_class-II"/>
</dbReference>
<evidence type="ECO:0000256" key="3">
    <source>
        <dbReference type="ARBA" id="ARBA00008392"/>
    </source>
</evidence>
<evidence type="ECO:0000256" key="8">
    <source>
        <dbReference type="ARBA" id="ARBA00023315"/>
    </source>
</evidence>
<evidence type="ECO:0000256" key="4">
    <source>
        <dbReference type="ARBA" id="ARBA00013257"/>
    </source>
</evidence>
<dbReference type="InterPro" id="IPR015421">
    <property type="entry name" value="PyrdxlP-dep_Trfase_major"/>
</dbReference>
<feature type="domain" description="Aminotransferase class I/classII large" evidence="15">
    <location>
        <begin position="214"/>
        <end position="558"/>
    </location>
</feature>
<evidence type="ECO:0000259" key="15">
    <source>
        <dbReference type="Pfam" id="PF00155"/>
    </source>
</evidence>
<evidence type="ECO:0000256" key="11">
    <source>
        <dbReference type="ARBA" id="ARBA00032773"/>
    </source>
</evidence>
<evidence type="ECO:0000256" key="6">
    <source>
        <dbReference type="ARBA" id="ARBA00022898"/>
    </source>
</evidence>
<dbReference type="Gene3D" id="3.90.1150.10">
    <property type="entry name" value="Aspartate Aminotransferase, domain 1"/>
    <property type="match status" value="1"/>
</dbReference>
<dbReference type="PANTHER" id="PTHR13693">
    <property type="entry name" value="CLASS II AMINOTRANSFERASE/8-AMINO-7-OXONONANOATE SYNTHASE"/>
    <property type="match status" value="1"/>
</dbReference>
<dbReference type="InterPro" id="IPR004839">
    <property type="entry name" value="Aminotransferase_I/II_large"/>
</dbReference>
<gene>
    <name evidence="16" type="ORF">MS3_00729</name>
</gene>
<keyword evidence="6 13" id="KW-0663">Pyridoxal phosphate</keyword>
<proteinExistence type="inferred from homology"/>
<dbReference type="GO" id="GO:0005739">
    <property type="term" value="C:mitochondrion"/>
    <property type="evidence" value="ECO:0007669"/>
    <property type="project" value="TreeGrafter"/>
</dbReference>
<comment type="pathway">
    <text evidence="2 14">Porphyrin-containing compound metabolism; protoporphyrin-IX biosynthesis; 5-aminolevulinate from glycine: step 1/1.</text>
</comment>
<name>A0A095AFG9_SCHHA</name>
<dbReference type="Gene3D" id="3.40.640.10">
    <property type="entry name" value="Type I PLP-dependent aspartate aminotransferase-like (Major domain)"/>
    <property type="match status" value="1"/>
</dbReference>
<dbReference type="STRING" id="6185.A0A095AFG9"/>